<accession>A0A5B9QXC3</accession>
<feature type="transmembrane region" description="Helical" evidence="8">
    <location>
        <begin position="357"/>
        <end position="383"/>
    </location>
</feature>
<keyword evidence="7 8" id="KW-0472">Membrane</keyword>
<evidence type="ECO:0000256" key="3">
    <source>
        <dbReference type="ARBA" id="ARBA00022448"/>
    </source>
</evidence>
<reference evidence="9 10" key="1">
    <citation type="submission" date="2019-08" db="EMBL/GenBank/DDBJ databases">
        <title>Deep-cultivation of Planctomycetes and their phenomic and genomic characterization uncovers novel biology.</title>
        <authorList>
            <person name="Wiegand S."/>
            <person name="Jogler M."/>
            <person name="Boedeker C."/>
            <person name="Pinto D."/>
            <person name="Vollmers J."/>
            <person name="Rivas-Marin E."/>
            <person name="Kohn T."/>
            <person name="Peeters S.H."/>
            <person name="Heuer A."/>
            <person name="Rast P."/>
            <person name="Oberbeckmann S."/>
            <person name="Bunk B."/>
            <person name="Jeske O."/>
            <person name="Meyerdierks A."/>
            <person name="Storesund J.E."/>
            <person name="Kallscheuer N."/>
            <person name="Luecker S."/>
            <person name="Lage O.M."/>
            <person name="Pohl T."/>
            <person name="Merkel B.J."/>
            <person name="Hornburger P."/>
            <person name="Mueller R.-W."/>
            <person name="Bruemmer F."/>
            <person name="Labrenz M."/>
            <person name="Spormann A.M."/>
            <person name="Op den Camp H."/>
            <person name="Overmann J."/>
            <person name="Amann R."/>
            <person name="Jetten M.S.M."/>
            <person name="Mascher T."/>
            <person name="Medema M.H."/>
            <person name="Devos D.P."/>
            <person name="Kaster A.-K."/>
            <person name="Ovreas L."/>
            <person name="Rohde M."/>
            <person name="Galperin M.Y."/>
            <person name="Jogler C."/>
        </authorList>
    </citation>
    <scope>NUCLEOTIDE SEQUENCE [LARGE SCALE GENOMIC DNA]</scope>
    <source>
        <strain evidence="9 10">UC8</strain>
    </source>
</reference>
<comment type="subcellular location">
    <subcellularLocation>
        <location evidence="1">Cell membrane</location>
        <topology evidence="1">Multi-pass membrane protein</topology>
    </subcellularLocation>
</comment>
<evidence type="ECO:0000256" key="7">
    <source>
        <dbReference type="ARBA" id="ARBA00023136"/>
    </source>
</evidence>
<feature type="transmembrane region" description="Helical" evidence="8">
    <location>
        <begin position="9"/>
        <end position="27"/>
    </location>
</feature>
<dbReference type="InterPro" id="IPR036594">
    <property type="entry name" value="Meth_synthase_dom"/>
</dbReference>
<keyword evidence="10" id="KW-1185">Reference proteome</keyword>
<dbReference type="PANTHER" id="PTHR21716">
    <property type="entry name" value="TRANSMEMBRANE PROTEIN"/>
    <property type="match status" value="1"/>
</dbReference>
<feature type="transmembrane region" description="Helical" evidence="8">
    <location>
        <begin position="33"/>
        <end position="51"/>
    </location>
</feature>
<evidence type="ECO:0000256" key="8">
    <source>
        <dbReference type="SAM" id="Phobius"/>
    </source>
</evidence>
<keyword evidence="4" id="KW-1003">Cell membrane</keyword>
<dbReference type="OrthoDB" id="9799225at2"/>
<organism evidence="9 10">
    <name type="scientific">Roseimaritima ulvae</name>
    <dbReference type="NCBI Taxonomy" id="980254"/>
    <lineage>
        <taxon>Bacteria</taxon>
        <taxon>Pseudomonadati</taxon>
        <taxon>Planctomycetota</taxon>
        <taxon>Planctomycetia</taxon>
        <taxon>Pirellulales</taxon>
        <taxon>Pirellulaceae</taxon>
        <taxon>Roseimaritima</taxon>
    </lineage>
</organism>
<keyword evidence="3" id="KW-0813">Transport</keyword>
<gene>
    <name evidence="9" type="primary">tqsA_4</name>
    <name evidence="9" type="ORF">UC8_40440</name>
</gene>
<evidence type="ECO:0000256" key="5">
    <source>
        <dbReference type="ARBA" id="ARBA00022692"/>
    </source>
</evidence>
<keyword evidence="6 8" id="KW-1133">Transmembrane helix</keyword>
<dbReference type="Gene3D" id="1.10.1240.10">
    <property type="entry name" value="Methionine synthase domain"/>
    <property type="match status" value="1"/>
</dbReference>
<feature type="transmembrane region" description="Helical" evidence="8">
    <location>
        <begin position="63"/>
        <end position="84"/>
    </location>
</feature>
<evidence type="ECO:0000256" key="6">
    <source>
        <dbReference type="ARBA" id="ARBA00022989"/>
    </source>
</evidence>
<feature type="transmembrane region" description="Helical" evidence="8">
    <location>
        <begin position="320"/>
        <end position="337"/>
    </location>
</feature>
<evidence type="ECO:0000313" key="9">
    <source>
        <dbReference type="EMBL" id="QEG42015.1"/>
    </source>
</evidence>
<dbReference type="Proteomes" id="UP000325286">
    <property type="component" value="Chromosome"/>
</dbReference>
<evidence type="ECO:0000313" key="10">
    <source>
        <dbReference type="Proteomes" id="UP000325286"/>
    </source>
</evidence>
<sequence length="620" mass="68083">MVKHQSTSLIARVFFTLGNLLMVMSLLYFGKPVLVPVALSVLLAFILTPLVEILERWRMGRTAAVLVATGFAFATIGLAIWALAAQTSSLAAELPNHKHEIKAKIASLQVDEGSTFSRLTDMFDELFPSDSAVVVTPADADAEPDNAGDALRDVDAMEPTFRVPQVVEPQPPPPAETSIVVAAPASNTVSSTIEILLPVISPLATAALVVVLVMFLLLRREDVRYRMISLMGDAALTGTTRLMRDTAERVSKYLLNLLLVNAAFGLWFGLGLYLLDVPYAALWGFLTLVLRFIPFLGSPASVLFPLLVSIATSSGWSQPIWVVVFFTVSELVTANIIEPVLFGKTTGLTPIALLVAALFWAWIWGPIGLLLSTPLTVCLVVLGQHLPHLRSLKVLLAEQPVLDARLQFFQRLLASDAEEAERVFTQYRDSFGDARAFDEVLVPALSWTRLERDKESITAEEERFVWTSTREVLENLDTPSSVTDSNSRPRIYGYPVHHESEEIGLAMLQHLIEDRCEVRLCTTKQLPSRALEQIAAWAPDAVVLAVLPPGGLPQVKYMCSEIHAHCPDTHIIVAYLGMVKDYDDLLVDVREVGASYLTTSVTQAVHQIDMLIEDNVPVAS</sequence>
<dbReference type="GO" id="GO:0005886">
    <property type="term" value="C:plasma membrane"/>
    <property type="evidence" value="ECO:0007669"/>
    <property type="project" value="UniProtKB-SubCell"/>
</dbReference>
<feature type="transmembrane region" description="Helical" evidence="8">
    <location>
        <begin position="281"/>
        <end position="308"/>
    </location>
</feature>
<feature type="transmembrane region" description="Helical" evidence="8">
    <location>
        <begin position="253"/>
        <end position="275"/>
    </location>
</feature>
<dbReference type="EMBL" id="CP042914">
    <property type="protein sequence ID" value="QEG42015.1"/>
    <property type="molecule type" value="Genomic_DNA"/>
</dbReference>
<protein>
    <submittedName>
        <fullName evidence="9">AI-2 transport protein TqsA</fullName>
    </submittedName>
</protein>
<evidence type="ECO:0000256" key="4">
    <source>
        <dbReference type="ARBA" id="ARBA00022475"/>
    </source>
</evidence>
<dbReference type="PANTHER" id="PTHR21716:SF53">
    <property type="entry name" value="PERMEASE PERM-RELATED"/>
    <property type="match status" value="1"/>
</dbReference>
<name>A0A5B9QXC3_9BACT</name>
<dbReference type="Pfam" id="PF01594">
    <property type="entry name" value="AI-2E_transport"/>
    <property type="match status" value="2"/>
</dbReference>
<proteinExistence type="inferred from homology"/>
<evidence type="ECO:0000256" key="2">
    <source>
        <dbReference type="ARBA" id="ARBA00009773"/>
    </source>
</evidence>
<feature type="transmembrane region" description="Helical" evidence="8">
    <location>
        <begin position="195"/>
        <end position="218"/>
    </location>
</feature>
<dbReference type="InterPro" id="IPR002549">
    <property type="entry name" value="AI-2E-like"/>
</dbReference>
<keyword evidence="5 8" id="KW-0812">Transmembrane</keyword>
<dbReference type="RefSeq" id="WP_068141493.1">
    <property type="nucleotide sequence ID" value="NZ_CP042914.1"/>
</dbReference>
<comment type="similarity">
    <text evidence="2">Belongs to the autoinducer-2 exporter (AI-2E) (TC 2.A.86) family.</text>
</comment>
<evidence type="ECO:0000256" key="1">
    <source>
        <dbReference type="ARBA" id="ARBA00004651"/>
    </source>
</evidence>
<dbReference type="KEGG" id="rul:UC8_40440"/>
<dbReference type="AlphaFoldDB" id="A0A5B9QXC3"/>